<sequence length="61" mass="7568">MVNNRWYFMVSRKWRLAKATTFGMSEDHFTFSVYEKGDERRLYKTSMLINRNKLLWILKMK</sequence>
<gene>
    <name evidence="1" type="ORF">DI53_2699</name>
</gene>
<evidence type="ECO:0000313" key="2">
    <source>
        <dbReference type="Proteomes" id="UP000031802"/>
    </source>
</evidence>
<proteinExistence type="predicted"/>
<dbReference type="STRING" id="1229276.DI53_2699"/>
<keyword evidence="2" id="KW-1185">Reference proteome</keyword>
<evidence type="ECO:0000313" key="1">
    <source>
        <dbReference type="EMBL" id="KGE13511.1"/>
    </source>
</evidence>
<name>A0A0B8T051_9SPHI</name>
<dbReference type="Proteomes" id="UP000031802">
    <property type="component" value="Unassembled WGS sequence"/>
</dbReference>
<dbReference type="EMBL" id="JJMU01000049">
    <property type="protein sequence ID" value="KGE13511.1"/>
    <property type="molecule type" value="Genomic_DNA"/>
</dbReference>
<comment type="caution">
    <text evidence="1">The sequence shown here is derived from an EMBL/GenBank/DDBJ whole genome shotgun (WGS) entry which is preliminary data.</text>
</comment>
<accession>A0A0B8T051</accession>
<dbReference type="AlphaFoldDB" id="A0A0B8T051"/>
<reference evidence="2" key="1">
    <citation type="submission" date="2014-04" db="EMBL/GenBank/DDBJ databases">
        <title>Whole-Genome optical mapping and complete genome sequence of Sphingobacterium deserti sp. nov., a new spaces isolated from desert in the west of China.</title>
        <authorList>
            <person name="Teng C."/>
            <person name="Zhou Z."/>
            <person name="Li X."/>
            <person name="Chen M."/>
            <person name="Lin M."/>
            <person name="Wang L."/>
            <person name="Su S."/>
            <person name="Zhang C."/>
            <person name="Zhang W."/>
        </authorList>
    </citation>
    <scope>NUCLEOTIDE SEQUENCE [LARGE SCALE GENOMIC DNA]</scope>
    <source>
        <strain evidence="2">ACCC05744</strain>
    </source>
</reference>
<reference evidence="1 2" key="2">
    <citation type="journal article" date="2015" name="PLoS ONE">
        <title>Whole-Genome Optical Mapping and Finished Genome Sequence of Sphingobacterium deserti sp. nov., a New Species Isolated from the Western Desert of China.</title>
        <authorList>
            <person name="Teng C."/>
            <person name="Zhou Z."/>
            <person name="Molnar I."/>
            <person name="Li X."/>
            <person name="Tang R."/>
            <person name="Chen M."/>
            <person name="Wang L."/>
            <person name="Su S."/>
            <person name="Zhang W."/>
            <person name="Lin M."/>
        </authorList>
    </citation>
    <scope>NUCLEOTIDE SEQUENCE [LARGE SCALE GENOMIC DNA]</scope>
    <source>
        <strain evidence="2">ACCC05744</strain>
    </source>
</reference>
<organism evidence="1 2">
    <name type="scientific">Sphingobacterium deserti</name>
    <dbReference type="NCBI Taxonomy" id="1229276"/>
    <lineage>
        <taxon>Bacteria</taxon>
        <taxon>Pseudomonadati</taxon>
        <taxon>Bacteroidota</taxon>
        <taxon>Sphingobacteriia</taxon>
        <taxon>Sphingobacteriales</taxon>
        <taxon>Sphingobacteriaceae</taxon>
        <taxon>Sphingobacterium</taxon>
    </lineage>
</organism>
<protein>
    <submittedName>
        <fullName evidence="1">Uncharacterized protein</fullName>
    </submittedName>
</protein>